<protein>
    <submittedName>
        <fullName evidence="4">Regulatory LuxR family protein</fullName>
    </submittedName>
</protein>
<evidence type="ECO:0000256" key="1">
    <source>
        <dbReference type="ARBA" id="ARBA00022741"/>
    </source>
</evidence>
<reference evidence="4 5" key="1">
    <citation type="submission" date="2017-11" db="EMBL/GenBank/DDBJ databases">
        <title>Genomic Encyclopedia of Archaeal and Bacterial Type Strains, Phase II (KMG-II): From Individual Species to Whole Genera.</title>
        <authorList>
            <person name="Goeker M."/>
        </authorList>
    </citation>
    <scope>NUCLEOTIDE SEQUENCE [LARGE SCALE GENOMIC DNA]</scope>
    <source>
        <strain evidence="4 5">DSM 27763</strain>
    </source>
</reference>
<dbReference type="SUPFAM" id="SSF48452">
    <property type="entry name" value="TPR-like"/>
    <property type="match status" value="1"/>
</dbReference>
<dbReference type="Proteomes" id="UP000230842">
    <property type="component" value="Unassembled WGS sequence"/>
</dbReference>
<feature type="domain" description="HTH luxR-type" evidence="3">
    <location>
        <begin position="882"/>
        <end position="947"/>
    </location>
</feature>
<dbReference type="PANTHER" id="PTHR16305:SF35">
    <property type="entry name" value="TRANSCRIPTIONAL ACTIVATOR DOMAIN"/>
    <property type="match status" value="1"/>
</dbReference>
<name>A0A2M9B8G7_9ACTN</name>
<evidence type="ECO:0000313" key="4">
    <source>
        <dbReference type="EMBL" id="PJJ54242.1"/>
    </source>
</evidence>
<dbReference type="PROSITE" id="PS50043">
    <property type="entry name" value="HTH_LUXR_2"/>
    <property type="match status" value="1"/>
</dbReference>
<comment type="caution">
    <text evidence="4">The sequence shown here is derived from an EMBL/GenBank/DDBJ whole genome shotgun (WGS) entry which is preliminary data.</text>
</comment>
<dbReference type="Pfam" id="PF00196">
    <property type="entry name" value="GerE"/>
    <property type="match status" value="1"/>
</dbReference>
<dbReference type="InterPro" id="IPR036388">
    <property type="entry name" value="WH-like_DNA-bd_sf"/>
</dbReference>
<proteinExistence type="predicted"/>
<accession>A0A2M9B8G7</accession>
<dbReference type="CDD" id="cd06170">
    <property type="entry name" value="LuxR_C_like"/>
    <property type="match status" value="1"/>
</dbReference>
<evidence type="ECO:0000313" key="5">
    <source>
        <dbReference type="Proteomes" id="UP000230842"/>
    </source>
</evidence>
<dbReference type="EMBL" id="PGEZ01000002">
    <property type="protein sequence ID" value="PJJ54242.1"/>
    <property type="molecule type" value="Genomic_DNA"/>
</dbReference>
<dbReference type="Gene3D" id="1.10.10.10">
    <property type="entry name" value="Winged helix-like DNA-binding domain superfamily/Winged helix DNA-binding domain"/>
    <property type="match status" value="1"/>
</dbReference>
<dbReference type="GO" id="GO:0005524">
    <property type="term" value="F:ATP binding"/>
    <property type="evidence" value="ECO:0007669"/>
    <property type="project" value="UniProtKB-KW"/>
</dbReference>
<evidence type="ECO:0000259" key="3">
    <source>
        <dbReference type="PROSITE" id="PS50043"/>
    </source>
</evidence>
<dbReference type="Pfam" id="PF13191">
    <property type="entry name" value="AAA_16"/>
    <property type="match status" value="1"/>
</dbReference>
<dbReference type="SMART" id="SM00421">
    <property type="entry name" value="HTH_LUXR"/>
    <property type="match status" value="1"/>
</dbReference>
<dbReference type="RefSeq" id="WP_211288196.1">
    <property type="nucleotide sequence ID" value="NZ_PGEZ01000002.1"/>
</dbReference>
<dbReference type="GO" id="GO:0003677">
    <property type="term" value="F:DNA binding"/>
    <property type="evidence" value="ECO:0007669"/>
    <property type="project" value="InterPro"/>
</dbReference>
<dbReference type="PANTHER" id="PTHR16305">
    <property type="entry name" value="TESTICULAR SOLUBLE ADENYLYL CYCLASE"/>
    <property type="match status" value="1"/>
</dbReference>
<keyword evidence="2" id="KW-0067">ATP-binding</keyword>
<dbReference type="InterPro" id="IPR016032">
    <property type="entry name" value="Sig_transdc_resp-reg_C-effctor"/>
</dbReference>
<dbReference type="AlphaFoldDB" id="A0A2M9B8G7"/>
<gene>
    <name evidence="4" type="ORF">CLV56_3750</name>
</gene>
<dbReference type="InterPro" id="IPR041664">
    <property type="entry name" value="AAA_16"/>
</dbReference>
<keyword evidence="1" id="KW-0547">Nucleotide-binding</keyword>
<keyword evidence="5" id="KW-1185">Reference proteome</keyword>
<sequence>MSGPHPAPPETPLSAGVVVRRPFPPAVEDDAPRLLGRRREREVLDRLVASLLAGQSRALAVRGEAGIGKTAMLDHVGRGAEVAGCQVVRSTAVESEMELAYAGAQQLCAPFLDRLDELPEPQADALAVAFGRKEGTPPDRFIVGLALLGLASVVASGRPLVWVVDDAQWLDRASAEVLAFVARRLVAESVGLVFAVRDGVGHRFLTGVEELRLAGLEPAIAGELLDAVVPGSLDAAVRDRIVAESGGNPLALLELNRGRRSDQVADGHPVPSERSVSRRVEQSFARQIADLPADTRLLLLLAACEPAGDPVRIFKAAERLGVGPEAAAPATQEGLVNLAGHVLFRHPLVRSAAWHAASAQERRAADRALAEVTDRESDPDRRAWHLARATAGLDETVAAELEASADRARGRGGIAAGAAFRARAVELTPDPAVRSRRALAAAEETYPVGSAQEALRLVAIAEAGPLGDHERARADLVRAHVSYATARGRDATALYVRAAHGLAPHDPTTARETFLWAFLAALSAGRLARGADVRDVAAAVLAAEEVGSLGEPERASDLILHGLAVLTTDGYAAGAPALRSALDALDEETVEDDDALRWLWVGCLVARIVADDAALARFSERQVRLARRSGRVALLPVAMAEQVSYALLVGDVATASAIATDAATVVEVIGSPASLDRSGWLAAYRGDLAATDALRASRSAGVLDRGEGQWFVATGWMSALVRNALGRYDEAFEATEEIAEHPYDLGLALWCVAERAEAAVRSARHDRAREAVDRLVEIADGCGTAWARGVAARCRAMLCEGAEAETLYEESLELLGQTSVRTALARTHLVYGEWLRRENRRVDARHQLRLAHTMFTEMGADAFAERARRELAATGETARRRTPDTLDDLTAQEHQIARLAAAGSTNTEIGAQLFLSPRTVEWHLHKVFAKLGLSSRRQLRSALERAGGGG</sequence>
<dbReference type="GO" id="GO:0005737">
    <property type="term" value="C:cytoplasm"/>
    <property type="evidence" value="ECO:0007669"/>
    <property type="project" value="TreeGrafter"/>
</dbReference>
<dbReference type="GO" id="GO:0006355">
    <property type="term" value="P:regulation of DNA-templated transcription"/>
    <property type="evidence" value="ECO:0007669"/>
    <property type="project" value="InterPro"/>
</dbReference>
<dbReference type="InterPro" id="IPR000792">
    <property type="entry name" value="Tscrpt_reg_LuxR_C"/>
</dbReference>
<dbReference type="PRINTS" id="PR00038">
    <property type="entry name" value="HTHLUXR"/>
</dbReference>
<dbReference type="GO" id="GO:0004016">
    <property type="term" value="F:adenylate cyclase activity"/>
    <property type="evidence" value="ECO:0007669"/>
    <property type="project" value="TreeGrafter"/>
</dbReference>
<dbReference type="SUPFAM" id="SSF46894">
    <property type="entry name" value="C-terminal effector domain of the bipartite response regulators"/>
    <property type="match status" value="1"/>
</dbReference>
<evidence type="ECO:0000256" key="2">
    <source>
        <dbReference type="ARBA" id="ARBA00022840"/>
    </source>
</evidence>
<organism evidence="4 5">
    <name type="scientific">Mumia flava</name>
    <dbReference type="NCBI Taxonomy" id="1348852"/>
    <lineage>
        <taxon>Bacteria</taxon>
        <taxon>Bacillati</taxon>
        <taxon>Actinomycetota</taxon>
        <taxon>Actinomycetes</taxon>
        <taxon>Propionibacteriales</taxon>
        <taxon>Nocardioidaceae</taxon>
        <taxon>Mumia</taxon>
    </lineage>
</organism>
<dbReference type="InterPro" id="IPR011990">
    <property type="entry name" value="TPR-like_helical_dom_sf"/>
</dbReference>